<dbReference type="Proteomes" id="UP001148629">
    <property type="component" value="Unassembled WGS sequence"/>
</dbReference>
<dbReference type="EMBL" id="JANRMS010000030">
    <property type="protein sequence ID" value="KAJ3549137.1"/>
    <property type="molecule type" value="Genomic_DNA"/>
</dbReference>
<sequence>MALPRRLSTAGPSSRRPSAGAHQQAPRPTSRHSFEVAIICALPLEADAVHALFDTYWDDDLTLDKAAGDPNAYSLGAIGRHNVVLVHMPGMGKVEAATVSASCRVSFPGIKLALLVGICGVVPFSSDREIILGDVIVGDGIVQYDFGRRLSNRFLRKDTLSDSLGRPNTEVRALLAKLKGLRAREVLQHKMATNLETLQANPSLAADYPGTEHDNLFEADPRTESPCDQSSCQCKIVLRRRLETVKAPEPLFHVGTIASGDSVMKSGSTRDSIAASEDIIAFEMEGAGIWDAFPCLVIKGACDYADSHKSKGWQRYAAATAAAFSKALLSFWTPSLPIVPVISQMRVSQDTTHHIPFPKNRRFVERKGVMYSLTQLLFEDNEPRVALVGLGGMGKTQLALQLAHWVKDNMQDYSVFWIPALSMATFEQACGEIVKKLVIQCTDGDDPKTSVQQHLSSGSAGNWLLILDNADDKSTLYESQEYPFGIDDFLPDSNGGRILVTTRSQEVAVNAAGSAVVRLSGMSRDESTSLLKKSLICKDELQNESLVAELLQTLTNLPLAISQAAAYMNINQVSMEDYLRLFRNTDNDMIELLSRQFRDRTHYHTSQGAVAATWTISFNQIHDNHPLAARLLSFIAYIEPKAIPRSILPESETDQQMTQAIGTLRGYGFLTQQGNAPVFDMHSLVHLAIRIWIEDQDTADSVRQMTVAHLARIFPSDKWENRQLWRQYLPHALRILGAASNFDRDICDLGFWVGGCLHKDGRTQEAVRVLEQVATAQKHLPHDDPGRLSSQHALALSYASNGQVQEAIDLLEHIVTIKGEFLQRMTYLVTIKGEFMAEDDLSRLASQHVLARSYESNGQVQEAIDLLEHIVVIEEEVLAEDHPNRLKSRHALAKAYTSNGQIQEAIDLIKSVVAIQKEGFAENHPDRLASEYLLASAYYSDGQCERTIQLLEHIVAVERGMYPEGHPSRQVSQQLLLDIYADSKYTQKDSLEKPG</sequence>
<gene>
    <name evidence="1" type="ORF">NM208_g666</name>
</gene>
<evidence type="ECO:0000313" key="1">
    <source>
        <dbReference type="EMBL" id="KAJ3549137.1"/>
    </source>
</evidence>
<reference evidence="1" key="1">
    <citation type="submission" date="2022-08" db="EMBL/GenBank/DDBJ databases">
        <title>Genome Sequence of Fusarium decemcellulare.</title>
        <authorList>
            <person name="Buettner E."/>
        </authorList>
    </citation>
    <scope>NUCLEOTIDE SEQUENCE</scope>
    <source>
        <strain evidence="1">Babe19</strain>
    </source>
</reference>
<evidence type="ECO:0000313" key="2">
    <source>
        <dbReference type="Proteomes" id="UP001148629"/>
    </source>
</evidence>
<organism evidence="1 2">
    <name type="scientific">Fusarium decemcellulare</name>
    <dbReference type="NCBI Taxonomy" id="57161"/>
    <lineage>
        <taxon>Eukaryota</taxon>
        <taxon>Fungi</taxon>
        <taxon>Dikarya</taxon>
        <taxon>Ascomycota</taxon>
        <taxon>Pezizomycotina</taxon>
        <taxon>Sordariomycetes</taxon>
        <taxon>Hypocreomycetidae</taxon>
        <taxon>Hypocreales</taxon>
        <taxon>Nectriaceae</taxon>
        <taxon>Fusarium</taxon>
        <taxon>Fusarium decemcellulare species complex</taxon>
    </lineage>
</organism>
<comment type="caution">
    <text evidence="1">The sequence shown here is derived from an EMBL/GenBank/DDBJ whole genome shotgun (WGS) entry which is preliminary data.</text>
</comment>
<accession>A0ACC1SZ02</accession>
<proteinExistence type="predicted"/>
<keyword evidence="2" id="KW-1185">Reference proteome</keyword>
<protein>
    <submittedName>
        <fullName evidence="1">Uncharacterized protein</fullName>
    </submittedName>
</protein>
<name>A0ACC1SZ02_9HYPO</name>